<dbReference type="STRING" id="658196.A0A397TLT9"/>
<keyword evidence="2" id="KW-1185">Reference proteome</keyword>
<dbReference type="PANTHER" id="PTHR47718">
    <property type="entry name" value="OS01G0519700 PROTEIN"/>
    <property type="match status" value="1"/>
</dbReference>
<organism evidence="1 2">
    <name type="scientific">Glomus cerebriforme</name>
    <dbReference type="NCBI Taxonomy" id="658196"/>
    <lineage>
        <taxon>Eukaryota</taxon>
        <taxon>Fungi</taxon>
        <taxon>Fungi incertae sedis</taxon>
        <taxon>Mucoromycota</taxon>
        <taxon>Glomeromycotina</taxon>
        <taxon>Glomeromycetes</taxon>
        <taxon>Glomerales</taxon>
        <taxon>Glomeraceae</taxon>
        <taxon>Glomus</taxon>
    </lineage>
</organism>
<dbReference type="Proteomes" id="UP000265703">
    <property type="component" value="Unassembled WGS sequence"/>
</dbReference>
<proteinExistence type="predicted"/>
<gene>
    <name evidence="1" type="ORF">C1645_870788</name>
</gene>
<sequence>MDEGESESMADHANCNDTHEIILSNKDEHSLLYSGKKFKLWEDCEIFINKWAKLQGFQIIRDRVTHEGDIICHRTYICSYDRSYKSTFTKDTTTKKTGCPFIINASYQKSKNPDQLVSINKIIDEHNHLLNISMIESEGFMKFTFLMIEDIKFMTESCKFGATAQRKFLEGKYPTHPVYLRELYKAIQKFWPTRESLLNDAAQISNWLDSQKELDSRWVVFRGWDEDNTLTHLLWMTLSQVENWV</sequence>
<evidence type="ECO:0008006" key="3">
    <source>
        <dbReference type="Google" id="ProtNLM"/>
    </source>
</evidence>
<accession>A0A397TLT9</accession>
<dbReference type="OrthoDB" id="2380176at2759"/>
<reference evidence="1 2" key="1">
    <citation type="submission" date="2018-06" db="EMBL/GenBank/DDBJ databases">
        <title>Comparative genomics reveals the genomic features of Rhizophagus irregularis, R. cerebriforme, R. diaphanum and Gigaspora rosea, and their symbiotic lifestyle signature.</title>
        <authorList>
            <person name="Morin E."/>
            <person name="San Clemente H."/>
            <person name="Chen E.C.H."/>
            <person name="De La Providencia I."/>
            <person name="Hainaut M."/>
            <person name="Kuo A."/>
            <person name="Kohler A."/>
            <person name="Murat C."/>
            <person name="Tang N."/>
            <person name="Roy S."/>
            <person name="Loubradou J."/>
            <person name="Henrissat B."/>
            <person name="Grigoriev I.V."/>
            <person name="Corradi N."/>
            <person name="Roux C."/>
            <person name="Martin F.M."/>
        </authorList>
    </citation>
    <scope>NUCLEOTIDE SEQUENCE [LARGE SCALE GENOMIC DNA]</scope>
    <source>
        <strain evidence="1 2">DAOM 227022</strain>
    </source>
</reference>
<dbReference type="PANTHER" id="PTHR47718:SF3">
    <property type="entry name" value="PROTEIN FAR1-RELATED SEQUENCE 5-LIKE"/>
    <property type="match status" value="1"/>
</dbReference>
<evidence type="ECO:0000313" key="1">
    <source>
        <dbReference type="EMBL" id="RIA98339.1"/>
    </source>
</evidence>
<name>A0A397TLT9_9GLOM</name>
<comment type="caution">
    <text evidence="1">The sequence shown here is derived from an EMBL/GenBank/DDBJ whole genome shotgun (WGS) entry which is preliminary data.</text>
</comment>
<dbReference type="EMBL" id="QKYT01000017">
    <property type="protein sequence ID" value="RIA98339.1"/>
    <property type="molecule type" value="Genomic_DNA"/>
</dbReference>
<evidence type="ECO:0000313" key="2">
    <source>
        <dbReference type="Proteomes" id="UP000265703"/>
    </source>
</evidence>
<dbReference type="AlphaFoldDB" id="A0A397TLT9"/>
<protein>
    <recommendedName>
        <fullName evidence="3">FAR1 domain-containing protein</fullName>
    </recommendedName>
</protein>